<sequence>MEVRLAKVELAMADTQEGLDLIEQGMEKEKVLSMLASMESRMETLATQMKSRDQEVRQELAIYKVAVSARVMATQETYRVEVPKPQGFNAKRDAKELDNFLWHMERYFDAIALTDETAKVRTATLYLTDTATLWWRRRFAYMEKDICTIETWEDFKREIKKQFYPKDVAYLARKNMRHLKHMGSIRDHVKEFSSLMLEIPNRTKEELLFNFMDNLQGWAKQELSRRSVQDLATAMALAESLLDYKREDSSKVESLEDSHAMGGGDEVSRDHNALRMGSGKNPNVWEGRGKAERKEFTPKIKYFQCDGPHWAQDCPKRKALNAMIEEREQEDETHMGSMQLLGALQVNPKRSTLKTSLLLEVQVKEAKGERVEVAHTHMNKVTKGKVNSMGKRKQHSKHRKCRYLHPFEASRKKEVKNILAERDTKRQGVPPVIEYLVRWK</sequence>
<gene>
    <name evidence="3" type="ORF">VITISV_032571</name>
</gene>
<accession>A5BQQ5</accession>
<evidence type="ECO:0000256" key="1">
    <source>
        <dbReference type="SAM" id="MobiDB-lite"/>
    </source>
</evidence>
<feature type="region of interest" description="Disordered" evidence="1">
    <location>
        <begin position="253"/>
        <end position="289"/>
    </location>
</feature>
<evidence type="ECO:0000259" key="2">
    <source>
        <dbReference type="Pfam" id="PF19259"/>
    </source>
</evidence>
<dbReference type="AlphaFoldDB" id="A5BQQ5"/>
<dbReference type="InterPro" id="IPR045358">
    <property type="entry name" value="Ty3_capsid"/>
</dbReference>
<feature type="domain" description="Ty3 transposon capsid-like protein" evidence="2">
    <location>
        <begin position="82"/>
        <end position="265"/>
    </location>
</feature>
<proteinExistence type="predicted"/>
<evidence type="ECO:0000313" key="3">
    <source>
        <dbReference type="EMBL" id="CAN70442.1"/>
    </source>
</evidence>
<dbReference type="Pfam" id="PF19259">
    <property type="entry name" value="Ty3_capsid"/>
    <property type="match status" value="1"/>
</dbReference>
<protein>
    <recommendedName>
        <fullName evidence="2">Ty3 transposon capsid-like protein domain-containing protein</fullName>
    </recommendedName>
</protein>
<reference evidence="3" key="1">
    <citation type="journal article" date="2007" name="PLoS ONE">
        <title>The first genome sequence of an elite grapevine cultivar (Pinot noir Vitis vinifera L.): coping with a highly heterozygous genome.</title>
        <authorList>
            <person name="Velasco R."/>
            <person name="Zharkikh A."/>
            <person name="Troggio M."/>
            <person name="Cartwright D.A."/>
            <person name="Cestaro A."/>
            <person name="Pruss D."/>
            <person name="Pindo M."/>
            <person name="FitzGerald L.M."/>
            <person name="Vezzulli S."/>
            <person name="Reid J."/>
            <person name="Malacarne G."/>
            <person name="Iliev D."/>
            <person name="Coppola G."/>
            <person name="Wardell B."/>
            <person name="Micheletti D."/>
            <person name="Macalma T."/>
            <person name="Facci M."/>
            <person name="Mitchell J.T."/>
            <person name="Perazzolli M."/>
            <person name="Eldredge G."/>
            <person name="Gatto P."/>
            <person name="Oyzerski R."/>
            <person name="Moretto M."/>
            <person name="Gutin N."/>
            <person name="Stefanini M."/>
            <person name="Chen Y."/>
            <person name="Segala C."/>
            <person name="Davenport C."/>
            <person name="Dematte L."/>
            <person name="Mraz A."/>
            <person name="Battilana J."/>
            <person name="Stormo K."/>
            <person name="Costa F."/>
            <person name="Tao Q."/>
            <person name="Si-Ammour A."/>
            <person name="Harkins T."/>
            <person name="Lackey A."/>
            <person name="Perbost C."/>
            <person name="Taillon B."/>
            <person name="Stella A."/>
            <person name="Solovyev V."/>
            <person name="Fawcett J.A."/>
            <person name="Sterck L."/>
            <person name="Vandepoele K."/>
            <person name="Grando S.M."/>
            <person name="Toppo S."/>
            <person name="Moser C."/>
            <person name="Lanchbury J."/>
            <person name="Bogden R."/>
            <person name="Skolnick M."/>
            <person name="Sgaramella V."/>
            <person name="Bhatnagar S.K."/>
            <person name="Fontana P."/>
            <person name="Gutin A."/>
            <person name="Van de Peer Y."/>
            <person name="Salamini F."/>
            <person name="Viola R."/>
        </authorList>
    </citation>
    <scope>NUCLEOTIDE SEQUENCE</scope>
</reference>
<name>A5BQQ5_VITVI</name>
<dbReference type="EMBL" id="AM467768">
    <property type="protein sequence ID" value="CAN70442.1"/>
    <property type="molecule type" value="Genomic_DNA"/>
</dbReference>
<organism evidence="3">
    <name type="scientific">Vitis vinifera</name>
    <name type="common">Grape</name>
    <dbReference type="NCBI Taxonomy" id="29760"/>
    <lineage>
        <taxon>Eukaryota</taxon>
        <taxon>Viridiplantae</taxon>
        <taxon>Streptophyta</taxon>
        <taxon>Embryophyta</taxon>
        <taxon>Tracheophyta</taxon>
        <taxon>Spermatophyta</taxon>
        <taxon>Magnoliopsida</taxon>
        <taxon>eudicotyledons</taxon>
        <taxon>Gunneridae</taxon>
        <taxon>Pentapetalae</taxon>
        <taxon>rosids</taxon>
        <taxon>Vitales</taxon>
        <taxon>Vitaceae</taxon>
        <taxon>Viteae</taxon>
        <taxon>Vitis</taxon>
    </lineage>
</organism>